<accession>A0A8D8F2R4</accession>
<dbReference type="EMBL" id="HBUE01028666">
    <property type="protein sequence ID" value="CAG6455490.1"/>
    <property type="molecule type" value="Transcribed_RNA"/>
</dbReference>
<proteinExistence type="predicted"/>
<dbReference type="AlphaFoldDB" id="A0A8D8F2R4"/>
<reference evidence="1" key="1">
    <citation type="submission" date="2021-05" db="EMBL/GenBank/DDBJ databases">
        <authorList>
            <person name="Alioto T."/>
            <person name="Alioto T."/>
            <person name="Gomez Garrido J."/>
        </authorList>
    </citation>
    <scope>NUCLEOTIDE SEQUENCE</scope>
</reference>
<evidence type="ECO:0000313" key="1">
    <source>
        <dbReference type="EMBL" id="CAG6455490.1"/>
    </source>
</evidence>
<organism evidence="1">
    <name type="scientific">Culex pipiens</name>
    <name type="common">House mosquito</name>
    <dbReference type="NCBI Taxonomy" id="7175"/>
    <lineage>
        <taxon>Eukaryota</taxon>
        <taxon>Metazoa</taxon>
        <taxon>Ecdysozoa</taxon>
        <taxon>Arthropoda</taxon>
        <taxon>Hexapoda</taxon>
        <taxon>Insecta</taxon>
        <taxon>Pterygota</taxon>
        <taxon>Neoptera</taxon>
        <taxon>Endopterygota</taxon>
        <taxon>Diptera</taxon>
        <taxon>Nematocera</taxon>
        <taxon>Culicoidea</taxon>
        <taxon>Culicidae</taxon>
        <taxon>Culicinae</taxon>
        <taxon>Culicini</taxon>
        <taxon>Culex</taxon>
        <taxon>Culex</taxon>
    </lineage>
</organism>
<sequence length="160" mass="17748">MASAAAGNFSACSAAFRFLTNCAEQGEHVEPNVATSIKKMSGSSEGFSRQSNRCAWRSSFRICTWWNISLISAHRAICRSRKPKRTAGRVVRRSGPFRSMVFNDIPSTLAAASQKIRTFDGFFGLSATPRGRYHTHRGSASLSSSSVALWMYPFSWYSFI</sequence>
<name>A0A8D8F2R4_CULPI</name>
<protein>
    <submittedName>
        <fullName evidence="1">(northern house mosquito) hypothetical protein</fullName>
    </submittedName>
</protein>